<dbReference type="EMBL" id="KE125151">
    <property type="protein sequence ID" value="EPB70923.1"/>
    <property type="molecule type" value="Genomic_DNA"/>
</dbReference>
<gene>
    <name evidence="1" type="ORF">ANCCEY_09980</name>
</gene>
<protein>
    <submittedName>
        <fullName evidence="1">Uncharacterized protein</fullName>
    </submittedName>
</protein>
<dbReference type="AlphaFoldDB" id="A0A0D6LI99"/>
<evidence type="ECO:0000313" key="1">
    <source>
        <dbReference type="EMBL" id="EPB70923.1"/>
    </source>
</evidence>
<evidence type="ECO:0000313" key="2">
    <source>
        <dbReference type="Proteomes" id="UP000054495"/>
    </source>
</evidence>
<name>A0A0D6LI99_9BILA</name>
<accession>A0A0D6LI99</accession>
<organism evidence="1 2">
    <name type="scientific">Ancylostoma ceylanicum</name>
    <dbReference type="NCBI Taxonomy" id="53326"/>
    <lineage>
        <taxon>Eukaryota</taxon>
        <taxon>Metazoa</taxon>
        <taxon>Ecdysozoa</taxon>
        <taxon>Nematoda</taxon>
        <taxon>Chromadorea</taxon>
        <taxon>Rhabditida</taxon>
        <taxon>Rhabditina</taxon>
        <taxon>Rhabditomorpha</taxon>
        <taxon>Strongyloidea</taxon>
        <taxon>Ancylostomatidae</taxon>
        <taxon>Ancylostomatinae</taxon>
        <taxon>Ancylostoma</taxon>
    </lineage>
</organism>
<reference evidence="1 2" key="1">
    <citation type="submission" date="2013-05" db="EMBL/GenBank/DDBJ databases">
        <title>Draft genome of the parasitic nematode Anyclostoma ceylanicum.</title>
        <authorList>
            <person name="Mitreva M."/>
        </authorList>
    </citation>
    <scope>NUCLEOTIDE SEQUENCE [LARGE SCALE GENOMIC DNA]</scope>
</reference>
<dbReference type="Proteomes" id="UP000054495">
    <property type="component" value="Unassembled WGS sequence"/>
</dbReference>
<sequence length="98" mass="11042">MIPRHQNASVVFLSSKSDRKLAARSRSDEIPVCDLLKQRFVDKGDARGMQYILHERAVFDFLKQKRIVADLLDSPEEYKEGLHANVNIDTAGVTIGNS</sequence>
<keyword evidence="2" id="KW-1185">Reference proteome</keyword>
<proteinExistence type="predicted"/>